<keyword evidence="2" id="KW-1185">Reference proteome</keyword>
<proteinExistence type="predicted"/>
<sequence length="89" mass="10494">MKYYGLPIVYVDYRSQKATRGDRFEARSSDCALTSLNTFLYYTNMKKLSAAKFNEQLKWNNLQFDRNNIGYEFETVAPQLASTAKYYFN</sequence>
<dbReference type="AlphaFoldDB" id="A0A8X6VSQ0"/>
<accession>A0A8X6VSQ0</accession>
<comment type="caution">
    <text evidence="1">The sequence shown here is derived from an EMBL/GenBank/DDBJ whole genome shotgun (WGS) entry which is preliminary data.</text>
</comment>
<evidence type="ECO:0000313" key="1">
    <source>
        <dbReference type="EMBL" id="GFY21533.1"/>
    </source>
</evidence>
<dbReference type="EMBL" id="BMAU01021358">
    <property type="protein sequence ID" value="GFY21533.1"/>
    <property type="molecule type" value="Genomic_DNA"/>
</dbReference>
<name>A0A8X6VSQ0_TRICX</name>
<reference evidence="1" key="1">
    <citation type="submission" date="2020-08" db="EMBL/GenBank/DDBJ databases">
        <title>Multicomponent nature underlies the extraordinary mechanical properties of spider dragline silk.</title>
        <authorList>
            <person name="Kono N."/>
            <person name="Nakamura H."/>
            <person name="Mori M."/>
            <person name="Yoshida Y."/>
            <person name="Ohtoshi R."/>
            <person name="Malay A.D."/>
            <person name="Moran D.A.P."/>
            <person name="Tomita M."/>
            <person name="Numata K."/>
            <person name="Arakawa K."/>
        </authorList>
    </citation>
    <scope>NUCLEOTIDE SEQUENCE</scope>
</reference>
<organism evidence="1 2">
    <name type="scientific">Trichonephila clavipes</name>
    <name type="common">Golden silk orbweaver</name>
    <name type="synonym">Nephila clavipes</name>
    <dbReference type="NCBI Taxonomy" id="2585209"/>
    <lineage>
        <taxon>Eukaryota</taxon>
        <taxon>Metazoa</taxon>
        <taxon>Ecdysozoa</taxon>
        <taxon>Arthropoda</taxon>
        <taxon>Chelicerata</taxon>
        <taxon>Arachnida</taxon>
        <taxon>Araneae</taxon>
        <taxon>Araneomorphae</taxon>
        <taxon>Entelegynae</taxon>
        <taxon>Araneoidea</taxon>
        <taxon>Nephilidae</taxon>
        <taxon>Trichonephila</taxon>
    </lineage>
</organism>
<dbReference type="Proteomes" id="UP000887159">
    <property type="component" value="Unassembled WGS sequence"/>
</dbReference>
<protein>
    <submittedName>
        <fullName evidence="1">Uncharacterized protein</fullName>
    </submittedName>
</protein>
<evidence type="ECO:0000313" key="2">
    <source>
        <dbReference type="Proteomes" id="UP000887159"/>
    </source>
</evidence>
<gene>
    <name evidence="1" type="ORF">TNCV_1166811</name>
</gene>